<dbReference type="InterPro" id="IPR000531">
    <property type="entry name" value="Beta-barrel_TonB"/>
</dbReference>
<evidence type="ECO:0000256" key="4">
    <source>
        <dbReference type="ARBA" id="ARBA00022452"/>
    </source>
</evidence>
<dbReference type="InterPro" id="IPR012910">
    <property type="entry name" value="Plug_dom"/>
</dbReference>
<evidence type="ECO:0000256" key="3">
    <source>
        <dbReference type="ARBA" id="ARBA00022448"/>
    </source>
</evidence>
<keyword evidence="13" id="KW-0732">Signal</keyword>
<gene>
    <name evidence="16" type="ordered locus">Dtpsy_1746</name>
</gene>
<dbReference type="InterPro" id="IPR036942">
    <property type="entry name" value="Beta-barrel_TonB_sf"/>
</dbReference>
<evidence type="ECO:0000256" key="7">
    <source>
        <dbReference type="ARBA" id="ARBA00023136"/>
    </source>
</evidence>
<comment type="subcellular location">
    <subcellularLocation>
        <location evidence="1 10">Cell outer membrane</location>
        <topology evidence="1 10">Multi-pass membrane protein</topology>
    </subcellularLocation>
</comment>
<feature type="domain" description="TonB-dependent receptor-like beta-barrel" evidence="14">
    <location>
        <begin position="256"/>
        <end position="627"/>
    </location>
</feature>
<evidence type="ECO:0000259" key="15">
    <source>
        <dbReference type="Pfam" id="PF07715"/>
    </source>
</evidence>
<dbReference type="InterPro" id="IPR039426">
    <property type="entry name" value="TonB-dep_rcpt-like"/>
</dbReference>
<keyword evidence="9 10" id="KW-0998">Cell outer membrane</keyword>
<feature type="domain" description="TonB-dependent receptor plug" evidence="15">
    <location>
        <begin position="44"/>
        <end position="141"/>
    </location>
</feature>
<keyword evidence="5 10" id="KW-0812">Transmembrane</keyword>
<evidence type="ECO:0000256" key="5">
    <source>
        <dbReference type="ARBA" id="ARBA00022692"/>
    </source>
</evidence>
<dbReference type="KEGG" id="dia:Dtpsy_1746"/>
<feature type="signal peptide" evidence="13">
    <location>
        <begin position="1"/>
        <end position="26"/>
    </location>
</feature>
<evidence type="ECO:0000256" key="8">
    <source>
        <dbReference type="ARBA" id="ARBA00023170"/>
    </source>
</evidence>
<name>A0A9J9Q796_ACIET</name>
<protein>
    <submittedName>
        <fullName evidence="16">TonB-dependent receptor</fullName>
    </submittedName>
</protein>
<evidence type="ECO:0000256" key="13">
    <source>
        <dbReference type="SAM" id="SignalP"/>
    </source>
</evidence>
<dbReference type="EMBL" id="CP001392">
    <property type="protein sequence ID" value="ACM33203.1"/>
    <property type="molecule type" value="Genomic_DNA"/>
</dbReference>
<keyword evidence="8 16" id="KW-0675">Receptor</keyword>
<dbReference type="PANTHER" id="PTHR30069:SF41">
    <property type="entry name" value="HEME_HEMOPEXIN UTILIZATION PROTEIN C"/>
    <property type="match status" value="1"/>
</dbReference>
<dbReference type="RefSeq" id="WP_015913284.1">
    <property type="nucleotide sequence ID" value="NC_011992.1"/>
</dbReference>
<evidence type="ECO:0000313" key="16">
    <source>
        <dbReference type="EMBL" id="ACM33203.1"/>
    </source>
</evidence>
<evidence type="ECO:0000256" key="10">
    <source>
        <dbReference type="PROSITE-ProRule" id="PRU01360"/>
    </source>
</evidence>
<evidence type="ECO:0000256" key="9">
    <source>
        <dbReference type="ARBA" id="ARBA00023237"/>
    </source>
</evidence>
<feature type="chain" id="PRO_5039950262" evidence="13">
    <location>
        <begin position="27"/>
        <end position="668"/>
    </location>
</feature>
<sequence length="668" mass="72608">MFVKHPCPYPLLLALPGLFSASLALAQEPTLATVSVQEKLVSDVTTTVTSEAVQTHAARSLGEMLRDEPAVSVGGGAAIAQKLYIRGVEDSMLNTTLDGAAQSGRAFHHQSRLLIDPELIHSVEIDRGATPASAGPGALAGSIRMTTKDGRQLLRDGQTFGASVRGGVASNDGHRWGAALYGLAGESVDFLVSANRDDNDDYQAGDGIRQTHSGSKQSSGLGKLNWRIAAGHRLTLGYQAVQDEGSRYLRPNFWQGQGNSLMPQKTTRDTLTVTYRYDGTRTLPAMELGLFSDTMKVTRITTAAQPQFNKPLGHQFGEEIASSGLNLKAATRVADATVRYGLNIHRFEMNAVHARPPAASTSNGREESSVKGLFAEGSVPLGDQFLLGAGARYDWYGYTDNHAQRISSRGLSPNMSLTWMATDALSVRASAGTALRGAGLKEAFYVDNTRWRNDPGLQPEKARNVELGVNYNEGPWSAKATVFRQQIRNFISTTTGATWAVANVGTMKSSGYEVGVAWNRSVWRSGLAVASAKPQLNGYDLGDEAYGLGVSTGRSWNLNLGYRIPTWNLDLEWFGRFVESKTSTEYLISESRTATKHKPGFGVHDVYVNWLPYGNDRLRVTFGARNLLNKFYYDQGSYAYYVSTAGAISGRGFAEPGRNVRLDVTWKF</sequence>
<keyword evidence="6 11" id="KW-0798">TonB box</keyword>
<feature type="region of interest" description="Disordered" evidence="12">
    <location>
        <begin position="201"/>
        <end position="220"/>
    </location>
</feature>
<evidence type="ECO:0000256" key="1">
    <source>
        <dbReference type="ARBA" id="ARBA00004571"/>
    </source>
</evidence>
<evidence type="ECO:0000256" key="12">
    <source>
        <dbReference type="SAM" id="MobiDB-lite"/>
    </source>
</evidence>
<dbReference type="AlphaFoldDB" id="A0A9J9Q796"/>
<evidence type="ECO:0000256" key="6">
    <source>
        <dbReference type="ARBA" id="ARBA00023077"/>
    </source>
</evidence>
<dbReference type="GO" id="GO:0015344">
    <property type="term" value="F:siderophore uptake transmembrane transporter activity"/>
    <property type="evidence" value="ECO:0007669"/>
    <property type="project" value="TreeGrafter"/>
</dbReference>
<dbReference type="Proteomes" id="UP000000450">
    <property type="component" value="Chromosome"/>
</dbReference>
<reference evidence="16 17" key="1">
    <citation type="journal article" date="2010" name="J. Bacteriol.">
        <title>Completed genome sequence of the anaerobic iron-oxidizing bacterium Acidovorax ebreus strain TPSY.</title>
        <authorList>
            <person name="Byrne-Bailey K.G."/>
            <person name="Weber K.A."/>
            <person name="Chair A.H."/>
            <person name="Bose S."/>
            <person name="Knox T."/>
            <person name="Spanbauer T.L."/>
            <person name="Chertkov O."/>
            <person name="Coates J.D."/>
        </authorList>
    </citation>
    <scope>NUCLEOTIDE SEQUENCE [LARGE SCALE GENOMIC DNA]</scope>
    <source>
        <strain evidence="16 17">TPSY</strain>
    </source>
</reference>
<dbReference type="GO" id="GO:0009279">
    <property type="term" value="C:cell outer membrane"/>
    <property type="evidence" value="ECO:0007669"/>
    <property type="project" value="UniProtKB-SubCell"/>
</dbReference>
<dbReference type="SUPFAM" id="SSF56935">
    <property type="entry name" value="Porins"/>
    <property type="match status" value="1"/>
</dbReference>
<organism evidence="16 17">
    <name type="scientific">Acidovorax ebreus (strain TPSY)</name>
    <name type="common">Diaphorobacter sp. (strain TPSY)</name>
    <dbReference type="NCBI Taxonomy" id="535289"/>
    <lineage>
        <taxon>Bacteria</taxon>
        <taxon>Pseudomonadati</taxon>
        <taxon>Pseudomonadota</taxon>
        <taxon>Betaproteobacteria</taxon>
        <taxon>Burkholderiales</taxon>
        <taxon>Comamonadaceae</taxon>
        <taxon>Diaphorobacter</taxon>
    </lineage>
</organism>
<accession>A0A9J9Q796</accession>
<proteinExistence type="inferred from homology"/>
<dbReference type="InterPro" id="IPR037066">
    <property type="entry name" value="Plug_dom_sf"/>
</dbReference>
<dbReference type="Gene3D" id="2.170.130.10">
    <property type="entry name" value="TonB-dependent receptor, plug domain"/>
    <property type="match status" value="1"/>
</dbReference>
<comment type="similarity">
    <text evidence="2 10 11">Belongs to the TonB-dependent receptor family.</text>
</comment>
<dbReference type="GO" id="GO:0044718">
    <property type="term" value="P:siderophore transmembrane transport"/>
    <property type="evidence" value="ECO:0007669"/>
    <property type="project" value="TreeGrafter"/>
</dbReference>
<dbReference type="Pfam" id="PF07715">
    <property type="entry name" value="Plug"/>
    <property type="match status" value="1"/>
</dbReference>
<evidence type="ECO:0000256" key="11">
    <source>
        <dbReference type="RuleBase" id="RU003357"/>
    </source>
</evidence>
<evidence type="ECO:0000313" key="17">
    <source>
        <dbReference type="Proteomes" id="UP000000450"/>
    </source>
</evidence>
<keyword evidence="17" id="KW-1185">Reference proteome</keyword>
<keyword evidence="7 10" id="KW-0472">Membrane</keyword>
<dbReference type="PANTHER" id="PTHR30069">
    <property type="entry name" value="TONB-DEPENDENT OUTER MEMBRANE RECEPTOR"/>
    <property type="match status" value="1"/>
</dbReference>
<evidence type="ECO:0000256" key="2">
    <source>
        <dbReference type="ARBA" id="ARBA00009810"/>
    </source>
</evidence>
<keyword evidence="3 10" id="KW-0813">Transport</keyword>
<evidence type="ECO:0000259" key="14">
    <source>
        <dbReference type="Pfam" id="PF00593"/>
    </source>
</evidence>
<dbReference type="CDD" id="cd01347">
    <property type="entry name" value="ligand_gated_channel"/>
    <property type="match status" value="1"/>
</dbReference>
<keyword evidence="4 10" id="KW-1134">Transmembrane beta strand</keyword>
<dbReference type="PROSITE" id="PS52016">
    <property type="entry name" value="TONB_DEPENDENT_REC_3"/>
    <property type="match status" value="1"/>
</dbReference>
<dbReference type="Pfam" id="PF00593">
    <property type="entry name" value="TonB_dep_Rec_b-barrel"/>
    <property type="match status" value="1"/>
</dbReference>
<dbReference type="Gene3D" id="2.40.170.20">
    <property type="entry name" value="TonB-dependent receptor, beta-barrel domain"/>
    <property type="match status" value="1"/>
</dbReference>